<dbReference type="PANTHER" id="PTHR10127">
    <property type="entry name" value="DISCOIDIN, CUB, EGF, LAMININ , AND ZINC METALLOPROTEASE DOMAIN CONTAINING"/>
    <property type="match status" value="1"/>
</dbReference>
<dbReference type="EC" id="3.4.24.-" evidence="9"/>
<protein>
    <recommendedName>
        <fullName evidence="9">Metalloendopeptidase</fullName>
        <ecNumber evidence="9">3.4.24.-</ecNumber>
    </recommendedName>
</protein>
<evidence type="ECO:0000259" key="11">
    <source>
        <dbReference type="PROSITE" id="PS51864"/>
    </source>
</evidence>
<dbReference type="Gene3D" id="3.40.390.10">
    <property type="entry name" value="Collagenase (Catalytic Domain)"/>
    <property type="match status" value="1"/>
</dbReference>
<feature type="binding site" evidence="8">
    <location>
        <position position="151"/>
    </location>
    <ligand>
        <name>Zn(2+)</name>
        <dbReference type="ChEBI" id="CHEBI:29105"/>
        <note>catalytic</note>
    </ligand>
</feature>
<dbReference type="GO" id="GO:0006508">
    <property type="term" value="P:proteolysis"/>
    <property type="evidence" value="ECO:0007669"/>
    <property type="project" value="UniProtKB-KW"/>
</dbReference>
<dbReference type="EnsemblMetazoa" id="CLYHEMT016856.1">
    <property type="protein sequence ID" value="CLYHEMP016856.1"/>
    <property type="gene ID" value="CLYHEMG016856"/>
</dbReference>
<name>A0A7M5X3G2_9CNID</name>
<dbReference type="InterPro" id="IPR024079">
    <property type="entry name" value="MetalloPept_cat_dom_sf"/>
</dbReference>
<accession>A0A7M5X3G2</accession>
<dbReference type="AlphaFoldDB" id="A0A7M5X3G2"/>
<dbReference type="CDD" id="cd04280">
    <property type="entry name" value="ZnMc_astacin_like"/>
    <property type="match status" value="1"/>
</dbReference>
<dbReference type="PANTHER" id="PTHR10127:SF780">
    <property type="entry name" value="METALLOENDOPEPTIDASE"/>
    <property type="match status" value="1"/>
</dbReference>
<feature type="domain" description="ShKT" evidence="10">
    <location>
        <begin position="270"/>
        <end position="301"/>
    </location>
</feature>
<evidence type="ECO:0000313" key="13">
    <source>
        <dbReference type="Proteomes" id="UP000594262"/>
    </source>
</evidence>
<feature type="signal peptide" evidence="9">
    <location>
        <begin position="1"/>
        <end position="21"/>
    </location>
</feature>
<dbReference type="GO" id="GO:0004222">
    <property type="term" value="F:metalloendopeptidase activity"/>
    <property type="evidence" value="ECO:0007669"/>
    <property type="project" value="UniProtKB-UniRule"/>
</dbReference>
<keyword evidence="5 8" id="KW-0862">Zinc</keyword>
<evidence type="ECO:0000256" key="6">
    <source>
        <dbReference type="ARBA" id="ARBA00023049"/>
    </source>
</evidence>
<evidence type="ECO:0000313" key="12">
    <source>
        <dbReference type="EnsemblMetazoa" id="CLYHEMP016856.1"/>
    </source>
</evidence>
<evidence type="ECO:0000256" key="9">
    <source>
        <dbReference type="RuleBase" id="RU361183"/>
    </source>
</evidence>
<evidence type="ECO:0000256" key="4">
    <source>
        <dbReference type="ARBA" id="ARBA00022801"/>
    </source>
</evidence>
<sequence>MKIVLLATFLLCVNFFAKTFSQEQGPYFEGDIILTPDQQDAILEQKSKNSFASVRTGLWLDNGKVQKIIEYGIDSKLARSPMAVRVIREAVEEYEKFTCLRFKEVSGRPKTKYHMYFFIGRGCFSNVGRLEGGNRISLSANGCWTKGIAIHEMGHSLGFFHEQSRVDRDNYVDIKWENMFDGAKRNFDKYSTEKLYDFETKYDYESIMHYPENAFAKPGKITIVAKDPKYQKVIGQRGGLSRIDKIQLNRMYCNDNYTTPKPWTVAPKDCKDKDKETCRRLRNVCKADAVKKICPVTCRVC</sequence>
<dbReference type="Pfam" id="PF01400">
    <property type="entry name" value="Astacin"/>
    <property type="match status" value="1"/>
</dbReference>
<dbReference type="GO" id="GO:0008270">
    <property type="term" value="F:zinc ion binding"/>
    <property type="evidence" value="ECO:0007669"/>
    <property type="project" value="UniProtKB-UniRule"/>
</dbReference>
<dbReference type="Proteomes" id="UP000594262">
    <property type="component" value="Unplaced"/>
</dbReference>
<evidence type="ECO:0000256" key="3">
    <source>
        <dbReference type="ARBA" id="ARBA00022723"/>
    </source>
</evidence>
<dbReference type="PRINTS" id="PR00480">
    <property type="entry name" value="ASTACIN"/>
</dbReference>
<dbReference type="InterPro" id="IPR001506">
    <property type="entry name" value="Peptidase_M12A"/>
</dbReference>
<feature type="active site" evidence="8">
    <location>
        <position position="152"/>
    </location>
</feature>
<evidence type="ECO:0000256" key="8">
    <source>
        <dbReference type="PROSITE-ProRule" id="PRU01211"/>
    </source>
</evidence>
<comment type="caution">
    <text evidence="7">Lacks conserved residue(s) required for the propagation of feature annotation.</text>
</comment>
<dbReference type="InterPro" id="IPR003582">
    <property type="entry name" value="ShKT_dom"/>
</dbReference>
<feature type="chain" id="PRO_5029933079" description="Metalloendopeptidase" evidence="9">
    <location>
        <begin position="22"/>
        <end position="301"/>
    </location>
</feature>
<keyword evidence="3 8" id="KW-0479">Metal-binding</keyword>
<keyword evidence="6 8" id="KW-0482">Metalloprotease</keyword>
<organism evidence="12 13">
    <name type="scientific">Clytia hemisphaerica</name>
    <dbReference type="NCBI Taxonomy" id="252671"/>
    <lineage>
        <taxon>Eukaryota</taxon>
        <taxon>Metazoa</taxon>
        <taxon>Cnidaria</taxon>
        <taxon>Hydrozoa</taxon>
        <taxon>Hydroidolina</taxon>
        <taxon>Leptothecata</taxon>
        <taxon>Obeliida</taxon>
        <taxon>Clytiidae</taxon>
        <taxon>Clytia</taxon>
    </lineage>
</organism>
<comment type="cofactor">
    <cofactor evidence="8 9">
        <name>Zn(2+)</name>
        <dbReference type="ChEBI" id="CHEBI:29105"/>
    </cofactor>
    <text evidence="8 9">Binds 1 zinc ion per subunit.</text>
</comment>
<dbReference type="InterPro" id="IPR034035">
    <property type="entry name" value="Astacin-like_dom"/>
</dbReference>
<evidence type="ECO:0000256" key="2">
    <source>
        <dbReference type="ARBA" id="ARBA00022670"/>
    </source>
</evidence>
<keyword evidence="13" id="KW-1185">Reference proteome</keyword>
<evidence type="ECO:0000259" key="10">
    <source>
        <dbReference type="PROSITE" id="PS51670"/>
    </source>
</evidence>
<feature type="binding site" evidence="8">
    <location>
        <position position="161"/>
    </location>
    <ligand>
        <name>Zn(2+)</name>
        <dbReference type="ChEBI" id="CHEBI:29105"/>
        <note>catalytic</note>
    </ligand>
</feature>
<keyword evidence="7" id="KW-1015">Disulfide bond</keyword>
<proteinExistence type="predicted"/>
<dbReference type="SMART" id="SM00235">
    <property type="entry name" value="ZnMc"/>
    <property type="match status" value="1"/>
</dbReference>
<keyword evidence="9" id="KW-0732">Signal</keyword>
<dbReference type="InterPro" id="IPR006026">
    <property type="entry name" value="Peptidase_Metallo"/>
</dbReference>
<evidence type="ECO:0000256" key="7">
    <source>
        <dbReference type="PROSITE-ProRule" id="PRU01005"/>
    </source>
</evidence>
<reference evidence="12" key="1">
    <citation type="submission" date="2021-01" db="UniProtKB">
        <authorList>
            <consortium name="EnsemblMetazoa"/>
        </authorList>
    </citation>
    <scope>IDENTIFICATION</scope>
</reference>
<evidence type="ECO:0000256" key="1">
    <source>
        <dbReference type="ARBA" id="ARBA00002657"/>
    </source>
</evidence>
<feature type="binding site" evidence="8">
    <location>
        <position position="155"/>
    </location>
    <ligand>
        <name>Zn(2+)</name>
        <dbReference type="ChEBI" id="CHEBI:29105"/>
        <note>catalytic</note>
    </ligand>
</feature>
<keyword evidence="2 8" id="KW-0645">Protease</keyword>
<evidence type="ECO:0000256" key="5">
    <source>
        <dbReference type="ARBA" id="ARBA00022833"/>
    </source>
</evidence>
<feature type="disulfide bond" evidence="7">
    <location>
        <begin position="285"/>
        <end position="298"/>
    </location>
</feature>
<dbReference type="OrthoDB" id="5950375at2759"/>
<comment type="function">
    <text evidence="1">Metalloprotease.</text>
</comment>
<dbReference type="PROSITE" id="PS51864">
    <property type="entry name" value="ASTACIN"/>
    <property type="match status" value="1"/>
</dbReference>
<feature type="domain" description="Peptidase M12A" evidence="11">
    <location>
        <begin position="49"/>
        <end position="254"/>
    </location>
</feature>
<dbReference type="SUPFAM" id="SSF55486">
    <property type="entry name" value="Metalloproteases ('zincins'), catalytic domain"/>
    <property type="match status" value="1"/>
</dbReference>
<keyword evidence="4 8" id="KW-0378">Hydrolase</keyword>
<dbReference type="PROSITE" id="PS51670">
    <property type="entry name" value="SHKT"/>
    <property type="match status" value="1"/>
</dbReference>